<dbReference type="PANTHER" id="PTHR42781:SF4">
    <property type="entry name" value="SPERMIDINE_PUTRESCINE IMPORT ATP-BINDING PROTEIN POTA"/>
    <property type="match status" value="1"/>
</dbReference>
<evidence type="ECO:0000313" key="5">
    <source>
        <dbReference type="EMBL" id="AWA29844.1"/>
    </source>
</evidence>
<dbReference type="PANTHER" id="PTHR42781">
    <property type="entry name" value="SPERMIDINE/PUTRESCINE IMPORT ATP-BINDING PROTEIN POTA"/>
    <property type="match status" value="1"/>
</dbReference>
<reference evidence="5 6" key="1">
    <citation type="submission" date="2018-04" db="EMBL/GenBank/DDBJ databases">
        <title>Genome sequencing of Flavobacterium sp. HYN0048.</title>
        <authorList>
            <person name="Yi H."/>
            <person name="Baek C."/>
        </authorList>
    </citation>
    <scope>NUCLEOTIDE SEQUENCE [LARGE SCALE GENOMIC DNA]</scope>
    <source>
        <strain evidence="5 6">HYN0048</strain>
    </source>
</reference>
<gene>
    <name evidence="5" type="ORF">HYN48_06995</name>
</gene>
<evidence type="ECO:0000256" key="3">
    <source>
        <dbReference type="ARBA" id="ARBA00022840"/>
    </source>
</evidence>
<dbReference type="SMART" id="SM00382">
    <property type="entry name" value="AAA"/>
    <property type="match status" value="1"/>
</dbReference>
<keyword evidence="6" id="KW-1185">Reference proteome</keyword>
<keyword evidence="3 5" id="KW-0067">ATP-binding</keyword>
<dbReference type="RefSeq" id="WP_108370428.1">
    <property type="nucleotide sequence ID" value="NZ_CP028811.1"/>
</dbReference>
<dbReference type="AlphaFoldDB" id="A0A2S0RDZ2"/>
<dbReference type="PROSITE" id="PS50893">
    <property type="entry name" value="ABC_TRANSPORTER_2"/>
    <property type="match status" value="1"/>
</dbReference>
<dbReference type="InterPro" id="IPR027417">
    <property type="entry name" value="P-loop_NTPase"/>
</dbReference>
<evidence type="ECO:0000256" key="2">
    <source>
        <dbReference type="ARBA" id="ARBA00022741"/>
    </source>
</evidence>
<dbReference type="Pfam" id="PF00005">
    <property type="entry name" value="ABC_tran"/>
    <property type="match status" value="1"/>
</dbReference>
<evidence type="ECO:0000259" key="4">
    <source>
        <dbReference type="PROSITE" id="PS50893"/>
    </source>
</evidence>
<dbReference type="GO" id="GO:0005524">
    <property type="term" value="F:ATP binding"/>
    <property type="evidence" value="ECO:0007669"/>
    <property type="project" value="UniProtKB-KW"/>
</dbReference>
<protein>
    <submittedName>
        <fullName evidence="5">ABC transporter ATP-binding protein</fullName>
    </submittedName>
</protein>
<dbReference type="InterPro" id="IPR017871">
    <property type="entry name" value="ABC_transporter-like_CS"/>
</dbReference>
<dbReference type="InterPro" id="IPR050093">
    <property type="entry name" value="ABC_SmlMolc_Importer"/>
</dbReference>
<keyword evidence="1" id="KW-0813">Transport</keyword>
<organism evidence="5 6">
    <name type="scientific">Flavobacterium magnum</name>
    <dbReference type="NCBI Taxonomy" id="2162713"/>
    <lineage>
        <taxon>Bacteria</taxon>
        <taxon>Pseudomonadati</taxon>
        <taxon>Bacteroidota</taxon>
        <taxon>Flavobacteriia</taxon>
        <taxon>Flavobacteriales</taxon>
        <taxon>Flavobacteriaceae</taxon>
        <taxon>Flavobacterium</taxon>
    </lineage>
</organism>
<dbReference type="InterPro" id="IPR003593">
    <property type="entry name" value="AAA+_ATPase"/>
</dbReference>
<dbReference type="OrthoDB" id="9802264at2"/>
<dbReference type="Gene3D" id="3.40.50.300">
    <property type="entry name" value="P-loop containing nucleotide triphosphate hydrolases"/>
    <property type="match status" value="1"/>
</dbReference>
<feature type="domain" description="ABC transporter" evidence="4">
    <location>
        <begin position="2"/>
        <end position="234"/>
    </location>
</feature>
<dbReference type="Proteomes" id="UP000244193">
    <property type="component" value="Chromosome"/>
</dbReference>
<dbReference type="SUPFAM" id="SSF52540">
    <property type="entry name" value="P-loop containing nucleoside triphosphate hydrolases"/>
    <property type="match status" value="1"/>
</dbReference>
<dbReference type="KEGG" id="fmg:HYN48_06995"/>
<keyword evidence="2" id="KW-0547">Nucleotide-binding</keyword>
<accession>A0A2S0RDZ2</accession>
<dbReference type="PROSITE" id="PS00211">
    <property type="entry name" value="ABC_TRANSPORTER_1"/>
    <property type="match status" value="1"/>
</dbReference>
<proteinExistence type="predicted"/>
<evidence type="ECO:0000313" key="6">
    <source>
        <dbReference type="Proteomes" id="UP000244193"/>
    </source>
</evidence>
<dbReference type="EMBL" id="CP028811">
    <property type="protein sequence ID" value="AWA29844.1"/>
    <property type="molecule type" value="Genomic_DNA"/>
</dbReference>
<evidence type="ECO:0000256" key="1">
    <source>
        <dbReference type="ARBA" id="ARBA00022448"/>
    </source>
</evidence>
<name>A0A2S0RDZ2_9FLAO</name>
<dbReference type="GO" id="GO:0016887">
    <property type="term" value="F:ATP hydrolysis activity"/>
    <property type="evidence" value="ECO:0007669"/>
    <property type="project" value="InterPro"/>
</dbReference>
<dbReference type="InterPro" id="IPR003439">
    <property type="entry name" value="ABC_transporter-like_ATP-bd"/>
</dbReference>
<sequence length="322" mass="36271">MLRVQNISFAYDTQTVIDNIDFTLEKGGNLSVIGESGCGKSTLLKLIYGLYDLNSGSVSWNGDDILGPKFHLVPGAQNMKYLAQDFDLMPYVSVAENVGKFLSNMYPAEKEARVTELLEMVEMHQFAQTKAKYLSGGQQQRVALARVLALEPELLLLDEPFSNIDSFRKGALRRNLFAYLKHKGISCIIASHDSIDALSFSDRTLVMRNGHIVTLGESKSVYLRPDSRYTASLFGEVNEIPLHLLIPFEDKEKLLLLYAHELYPDDNSDLKVVVKQCYFKGGGYLVKAVRDRKIIFFESPYEIPLQQELGLTADMDLVLNRL</sequence>